<accession>A0AC58TG31</accession>
<reference evidence="2" key="2">
    <citation type="submission" date="2025-08" db="UniProtKB">
        <authorList>
            <consortium name="RefSeq"/>
        </authorList>
    </citation>
    <scope>IDENTIFICATION</scope>
    <source>
        <tissue evidence="2">Leaf</tissue>
    </source>
</reference>
<dbReference type="RefSeq" id="XP_075096185.1">
    <property type="nucleotide sequence ID" value="XM_075240084.1"/>
</dbReference>
<keyword evidence="1" id="KW-1185">Reference proteome</keyword>
<evidence type="ECO:0000313" key="1">
    <source>
        <dbReference type="Proteomes" id="UP000790787"/>
    </source>
</evidence>
<reference evidence="1" key="1">
    <citation type="journal article" date="2014" name="Nat. Commun.">
        <title>The tobacco genome sequence and its comparison with those of tomato and potato.</title>
        <authorList>
            <person name="Sierro N."/>
            <person name="Battey J.N."/>
            <person name="Ouadi S."/>
            <person name="Bakaher N."/>
            <person name="Bovet L."/>
            <person name="Willig A."/>
            <person name="Goepfert S."/>
            <person name="Peitsch M.C."/>
            <person name="Ivanov N.V."/>
        </authorList>
    </citation>
    <scope>NUCLEOTIDE SEQUENCE [LARGE SCALE GENOMIC DNA]</scope>
</reference>
<evidence type="ECO:0000313" key="2">
    <source>
        <dbReference type="RefSeq" id="XP_075096185.1"/>
    </source>
</evidence>
<organism evidence="1 2">
    <name type="scientific">Nicotiana tabacum</name>
    <name type="common">Common tobacco</name>
    <dbReference type="NCBI Taxonomy" id="4097"/>
    <lineage>
        <taxon>Eukaryota</taxon>
        <taxon>Viridiplantae</taxon>
        <taxon>Streptophyta</taxon>
        <taxon>Embryophyta</taxon>
        <taxon>Tracheophyta</taxon>
        <taxon>Spermatophyta</taxon>
        <taxon>Magnoliopsida</taxon>
        <taxon>eudicotyledons</taxon>
        <taxon>Gunneridae</taxon>
        <taxon>Pentapetalae</taxon>
        <taxon>asterids</taxon>
        <taxon>lamiids</taxon>
        <taxon>Solanales</taxon>
        <taxon>Solanaceae</taxon>
        <taxon>Nicotianoideae</taxon>
        <taxon>Nicotianeae</taxon>
        <taxon>Nicotiana</taxon>
    </lineage>
</organism>
<name>A0AC58TG31_TOBAC</name>
<gene>
    <name evidence="2" type="primary">LOC142174301</name>
</gene>
<sequence>MAPKLEDPGAFTIHCTIGNAEFFEALCELGANFFILDREVDYEVPIILGRPFLSMGKALVDVKVGELTFRVGDKKVVFHVCKSMRQPYSNEDISGATKEREGYWMDIGRYSRDIPRILHEKD</sequence>
<dbReference type="Proteomes" id="UP000790787">
    <property type="component" value="Chromosome 20"/>
</dbReference>
<proteinExistence type="predicted"/>
<protein>
    <submittedName>
        <fullName evidence="2">Uncharacterized protein LOC142174301</fullName>
    </submittedName>
</protein>